<dbReference type="EMBL" id="ML119683">
    <property type="protein sequence ID" value="RPA81006.1"/>
    <property type="molecule type" value="Genomic_DNA"/>
</dbReference>
<sequence length="594" mass="67984">MSGFEIAGVILGVLPFVAANVKTEIDTSRNARSIKKTDNSLKNFYDEFRWEAYYLKMTLEVIFLGLPNVPPEIKEDILSGKIVDWYEDQNVVGALESILGSAMNSDEFKRVTRKVFELFVKLIGEKTSMLSADSMNHGKLCTTIEGFRTVRNDWHFLKRRKFFQKLENRKAWLADLTKWNQRLRSLVDRCCLETQSSAREKRSQAYAVLTSKAETKTATAANSTSLTRFRKLSRRLFTALSGCWQDCECPQRHQANFCLQNFKTTSSHTPGSEMNFDFLICDWAAESTPGDYQVKWHEGSVSISTTNRRSTDEAPGDALQDICIAVEKVRNQSMGLRLHIEDRETSQTVLLLDLFTFNLPYHNYTPATISFGEALSLTKPSISSRLKLASLLASSVLQLHESPWQSSQWSKQHITFFYKSHGEIDYDRPHLNTCFEAFPTELREKKNPDLVHRHPGILRLGILLMEVYLWNNIEAYRDARDLKNGQPTAMTDFYTANRKLLELKELACFEFGNTYFDLITSCLDISWIGPNPVITLDDETMCESFERIIILPLQAAVQDIEEVEKSQVQSAGSEDVDGSGKRKKLKRLFKRVIK</sequence>
<name>A0A3N4I6E1_ASCIM</name>
<dbReference type="AlphaFoldDB" id="A0A3N4I6E1"/>
<feature type="domain" description="DUF7580" evidence="2">
    <location>
        <begin position="227"/>
        <end position="525"/>
    </location>
</feature>
<keyword evidence="1" id="KW-0732">Signal</keyword>
<protein>
    <recommendedName>
        <fullName evidence="2">DUF7580 domain-containing protein</fullName>
    </recommendedName>
</protein>
<evidence type="ECO:0000313" key="4">
    <source>
        <dbReference type="Proteomes" id="UP000275078"/>
    </source>
</evidence>
<accession>A0A3N4I6E1</accession>
<gene>
    <name evidence="3" type="ORF">BJ508DRAFT_118123</name>
</gene>
<feature type="chain" id="PRO_5018075570" description="DUF7580 domain-containing protein" evidence="1">
    <location>
        <begin position="20"/>
        <end position="594"/>
    </location>
</feature>
<feature type="signal peptide" evidence="1">
    <location>
        <begin position="1"/>
        <end position="19"/>
    </location>
</feature>
<dbReference type="InterPro" id="IPR056002">
    <property type="entry name" value="DUF7580"/>
</dbReference>
<proteinExistence type="predicted"/>
<evidence type="ECO:0000313" key="3">
    <source>
        <dbReference type="EMBL" id="RPA81006.1"/>
    </source>
</evidence>
<organism evidence="3 4">
    <name type="scientific">Ascobolus immersus RN42</name>
    <dbReference type="NCBI Taxonomy" id="1160509"/>
    <lineage>
        <taxon>Eukaryota</taxon>
        <taxon>Fungi</taxon>
        <taxon>Dikarya</taxon>
        <taxon>Ascomycota</taxon>
        <taxon>Pezizomycotina</taxon>
        <taxon>Pezizomycetes</taxon>
        <taxon>Pezizales</taxon>
        <taxon>Ascobolaceae</taxon>
        <taxon>Ascobolus</taxon>
    </lineage>
</organism>
<dbReference type="PANTHER" id="PTHR35186:SF4">
    <property type="entry name" value="PRION-INHIBITION AND PROPAGATION HELO DOMAIN-CONTAINING PROTEIN"/>
    <property type="match status" value="1"/>
</dbReference>
<reference evidence="3 4" key="1">
    <citation type="journal article" date="2018" name="Nat. Ecol. Evol.">
        <title>Pezizomycetes genomes reveal the molecular basis of ectomycorrhizal truffle lifestyle.</title>
        <authorList>
            <person name="Murat C."/>
            <person name="Payen T."/>
            <person name="Noel B."/>
            <person name="Kuo A."/>
            <person name="Morin E."/>
            <person name="Chen J."/>
            <person name="Kohler A."/>
            <person name="Krizsan K."/>
            <person name="Balestrini R."/>
            <person name="Da Silva C."/>
            <person name="Montanini B."/>
            <person name="Hainaut M."/>
            <person name="Levati E."/>
            <person name="Barry K.W."/>
            <person name="Belfiori B."/>
            <person name="Cichocki N."/>
            <person name="Clum A."/>
            <person name="Dockter R.B."/>
            <person name="Fauchery L."/>
            <person name="Guy J."/>
            <person name="Iotti M."/>
            <person name="Le Tacon F."/>
            <person name="Lindquist E.A."/>
            <person name="Lipzen A."/>
            <person name="Malagnac F."/>
            <person name="Mello A."/>
            <person name="Molinier V."/>
            <person name="Miyauchi S."/>
            <person name="Poulain J."/>
            <person name="Riccioni C."/>
            <person name="Rubini A."/>
            <person name="Sitrit Y."/>
            <person name="Splivallo R."/>
            <person name="Traeger S."/>
            <person name="Wang M."/>
            <person name="Zifcakova L."/>
            <person name="Wipf D."/>
            <person name="Zambonelli A."/>
            <person name="Paolocci F."/>
            <person name="Nowrousian M."/>
            <person name="Ottonello S."/>
            <person name="Baldrian P."/>
            <person name="Spatafora J.W."/>
            <person name="Henrissat B."/>
            <person name="Nagy L.G."/>
            <person name="Aury J.M."/>
            <person name="Wincker P."/>
            <person name="Grigoriev I.V."/>
            <person name="Bonfante P."/>
            <person name="Martin F.M."/>
        </authorList>
    </citation>
    <scope>NUCLEOTIDE SEQUENCE [LARGE SCALE GENOMIC DNA]</scope>
    <source>
        <strain evidence="3 4">RN42</strain>
    </source>
</reference>
<dbReference type="OrthoDB" id="3565018at2759"/>
<dbReference type="Pfam" id="PF24476">
    <property type="entry name" value="DUF7580"/>
    <property type="match status" value="1"/>
</dbReference>
<evidence type="ECO:0000259" key="2">
    <source>
        <dbReference type="Pfam" id="PF24476"/>
    </source>
</evidence>
<keyword evidence="4" id="KW-1185">Reference proteome</keyword>
<evidence type="ECO:0000256" key="1">
    <source>
        <dbReference type="SAM" id="SignalP"/>
    </source>
</evidence>
<dbReference type="PANTHER" id="PTHR35186">
    <property type="entry name" value="ANK_REP_REGION DOMAIN-CONTAINING PROTEIN"/>
    <property type="match status" value="1"/>
</dbReference>
<dbReference type="STRING" id="1160509.A0A3N4I6E1"/>
<dbReference type="Proteomes" id="UP000275078">
    <property type="component" value="Unassembled WGS sequence"/>
</dbReference>